<dbReference type="PROSITE" id="PS50001">
    <property type="entry name" value="SH2"/>
    <property type="match status" value="1"/>
</dbReference>
<keyword evidence="7" id="KW-1185">Reference proteome</keyword>
<dbReference type="Proteomes" id="UP000694925">
    <property type="component" value="Unplaced"/>
</dbReference>
<dbReference type="Gene3D" id="2.30.29.30">
    <property type="entry name" value="Pleckstrin-homology domain (PH domain)/Phosphotyrosine-binding domain (PTB)"/>
    <property type="match status" value="1"/>
</dbReference>
<evidence type="ECO:0000259" key="5">
    <source>
        <dbReference type="PROSITE" id="PS50001"/>
    </source>
</evidence>
<gene>
    <name evidence="8 9 10" type="primary">LOC108623309</name>
</gene>
<dbReference type="InterPro" id="IPR011993">
    <property type="entry name" value="PH-like_dom_sf"/>
</dbReference>
<dbReference type="CDD" id="cd01259">
    <property type="entry name" value="PH_APBB1IP"/>
    <property type="match status" value="1"/>
</dbReference>
<dbReference type="PROSITE" id="PS50200">
    <property type="entry name" value="RA"/>
    <property type="match status" value="1"/>
</dbReference>
<dbReference type="RefSeq" id="XP_017877221.1">
    <property type="nucleotide sequence ID" value="XM_018021732.2"/>
</dbReference>
<comment type="subcellular location">
    <subcellularLocation>
        <location evidence="1">Cytoplasm</location>
    </subcellularLocation>
</comment>
<dbReference type="GO" id="GO:0005737">
    <property type="term" value="C:cytoplasm"/>
    <property type="evidence" value="ECO:0007669"/>
    <property type="project" value="UniProtKB-SubCell"/>
</dbReference>
<evidence type="ECO:0000259" key="6">
    <source>
        <dbReference type="PROSITE" id="PS50200"/>
    </source>
</evidence>
<evidence type="ECO:0000256" key="1">
    <source>
        <dbReference type="ARBA" id="ARBA00004496"/>
    </source>
</evidence>
<dbReference type="AlphaFoldDB" id="A0AAJ7IV13"/>
<dbReference type="PANTHER" id="PTHR11243">
    <property type="entry name" value="GROWTH FACTOR RECEPTOR-BOUND PROTEIN"/>
    <property type="match status" value="1"/>
</dbReference>
<evidence type="ECO:0000313" key="7">
    <source>
        <dbReference type="Proteomes" id="UP000694925"/>
    </source>
</evidence>
<name>A0AAJ7IV13_9HYME</name>
<dbReference type="InterPro" id="IPR029071">
    <property type="entry name" value="Ubiquitin-like_domsf"/>
</dbReference>
<evidence type="ECO:0000256" key="3">
    <source>
        <dbReference type="ARBA" id="ARBA00022999"/>
    </source>
</evidence>
<protein>
    <submittedName>
        <fullName evidence="8 9">Growth factor receptor-bound protein 14-like isoform X1</fullName>
    </submittedName>
</protein>
<evidence type="ECO:0000313" key="8">
    <source>
        <dbReference type="RefSeq" id="XP_017877219.1"/>
    </source>
</evidence>
<evidence type="ECO:0000313" key="9">
    <source>
        <dbReference type="RefSeq" id="XP_017877221.1"/>
    </source>
</evidence>
<feature type="domain" description="Ras-associating" evidence="6">
    <location>
        <begin position="148"/>
        <end position="236"/>
    </location>
</feature>
<dbReference type="SMART" id="SM00252">
    <property type="entry name" value="SH2"/>
    <property type="match status" value="1"/>
</dbReference>
<dbReference type="InterPro" id="IPR000980">
    <property type="entry name" value="SH2"/>
</dbReference>
<dbReference type="SUPFAM" id="SSF55550">
    <property type="entry name" value="SH2 domain"/>
    <property type="match status" value="1"/>
</dbReference>
<dbReference type="InterPro" id="IPR015042">
    <property type="entry name" value="BPS-dom"/>
</dbReference>
<organism evidence="7 8">
    <name type="scientific">Ceratina calcarata</name>
    <dbReference type="NCBI Taxonomy" id="156304"/>
    <lineage>
        <taxon>Eukaryota</taxon>
        <taxon>Metazoa</taxon>
        <taxon>Ecdysozoa</taxon>
        <taxon>Arthropoda</taxon>
        <taxon>Hexapoda</taxon>
        <taxon>Insecta</taxon>
        <taxon>Pterygota</taxon>
        <taxon>Neoptera</taxon>
        <taxon>Endopterygota</taxon>
        <taxon>Hymenoptera</taxon>
        <taxon>Apocrita</taxon>
        <taxon>Aculeata</taxon>
        <taxon>Apoidea</taxon>
        <taxon>Anthophila</taxon>
        <taxon>Apidae</taxon>
        <taxon>Ceratina</taxon>
        <taxon>Zadontomerus</taxon>
    </lineage>
</organism>
<dbReference type="PANTHER" id="PTHR11243:SF38">
    <property type="entry name" value="GROWTH FACTOR RECEPTOR-BOUND PROTEIN 14-LIKE ISOFORM X1"/>
    <property type="match status" value="1"/>
</dbReference>
<evidence type="ECO:0000256" key="2">
    <source>
        <dbReference type="ARBA" id="ARBA00022490"/>
    </source>
</evidence>
<dbReference type="Pfam" id="PF08947">
    <property type="entry name" value="BPS"/>
    <property type="match status" value="1"/>
</dbReference>
<dbReference type="PRINTS" id="PR00401">
    <property type="entry name" value="SH2DOMAIN"/>
</dbReference>
<dbReference type="GO" id="GO:0071944">
    <property type="term" value="C:cell periphery"/>
    <property type="evidence" value="ECO:0007669"/>
    <property type="project" value="UniProtKB-ARBA"/>
</dbReference>
<dbReference type="InterPro" id="IPR039665">
    <property type="entry name" value="PH_APBB1IP"/>
</dbReference>
<evidence type="ECO:0000313" key="10">
    <source>
        <dbReference type="RefSeq" id="XP_026667940.1"/>
    </source>
</evidence>
<evidence type="ECO:0000256" key="4">
    <source>
        <dbReference type="PROSITE-ProRule" id="PRU00191"/>
    </source>
</evidence>
<dbReference type="SMART" id="SM00314">
    <property type="entry name" value="RA"/>
    <property type="match status" value="1"/>
</dbReference>
<dbReference type="SUPFAM" id="SSF54236">
    <property type="entry name" value="Ubiquitin-like"/>
    <property type="match status" value="1"/>
</dbReference>
<dbReference type="KEGG" id="ccal:108623309"/>
<dbReference type="InterPro" id="IPR036860">
    <property type="entry name" value="SH2_dom_sf"/>
</dbReference>
<dbReference type="GO" id="GO:0048699">
    <property type="term" value="P:generation of neurons"/>
    <property type="evidence" value="ECO:0007669"/>
    <property type="project" value="UniProtKB-ARBA"/>
</dbReference>
<feature type="domain" description="SH2" evidence="5">
    <location>
        <begin position="496"/>
        <end position="594"/>
    </location>
</feature>
<dbReference type="Gene3D" id="3.30.505.10">
    <property type="entry name" value="SH2 domain"/>
    <property type="match status" value="1"/>
</dbReference>
<proteinExistence type="predicted"/>
<reference evidence="8 9" key="1">
    <citation type="submission" date="2025-04" db="UniProtKB">
        <authorList>
            <consortium name="RefSeq"/>
        </authorList>
    </citation>
    <scope>IDENTIFICATION</scope>
    <source>
        <tissue evidence="8 9">Whole body</tissue>
    </source>
</reference>
<dbReference type="RefSeq" id="XP_017877219.1">
    <property type="nucleotide sequence ID" value="XM_018021730.2"/>
</dbReference>
<dbReference type="GO" id="GO:0007165">
    <property type="term" value="P:signal transduction"/>
    <property type="evidence" value="ECO:0007669"/>
    <property type="project" value="InterPro"/>
</dbReference>
<keyword evidence="3 4" id="KW-0727">SH2 domain</keyword>
<dbReference type="RefSeq" id="XP_026667940.1">
    <property type="nucleotide sequence ID" value="XM_026812139.1"/>
</dbReference>
<dbReference type="GeneID" id="108623309"/>
<dbReference type="Gene3D" id="3.10.20.90">
    <property type="entry name" value="Phosphatidylinositol 3-kinase Catalytic Subunit, Chain A, domain 1"/>
    <property type="match status" value="1"/>
</dbReference>
<dbReference type="Pfam" id="PF00017">
    <property type="entry name" value="SH2"/>
    <property type="match status" value="1"/>
</dbReference>
<dbReference type="Pfam" id="PF21989">
    <property type="entry name" value="RA_2"/>
    <property type="match status" value="1"/>
</dbReference>
<keyword evidence="2" id="KW-0963">Cytoplasm</keyword>
<dbReference type="InterPro" id="IPR039664">
    <property type="entry name" value="GRB/APBB1IP"/>
</dbReference>
<sequence length="646" mass="74228">MSSATACSVFDDLPLTPIASPSESPMQSLETESNGDQRMYSDAFLSSCAELSSYTDSVCDRERCTTTWFSQVRRRCSSIRNMLNGSTDWLPKMCSCLETSTAFLSQSVGNYQRLSGKGNIFEFARVNKNRAGVGFGQPSDESEQDDEKIDVLRVYCEDESWCEVTIQKNIRAIDLCELLKAKKRAVGVNWSIVEMWSELGLERTLEDHEDVTAIYRETRLFPVKRLRKFVFRQDYMKYQFFYDPKEFFPTEMIDVPAVFAEDRDTLAEAETALRGYLEDEEVKCPEIFSLVWVQIGRVNVWRRIHLLLRDRNLYQAKKDTKRVYPFCHLSDHAVYKITNARRRFKAPFPWGICLRPVTNDESESSQFGEAGLKIIAFHSEKSRACWLTAMRLAKYGKQLRENYRAFKNKQCEQTDNPKDRYVNYSASNESVRSRVAMDFTGSVGRIVDDPKEAKNIAEVEGVNWRRTWRPFSRPPPGCAVVRLHGLDDGIHVLQPWFHRGLKRDIAAAIVRDYGSVDGVFLVRESKSNLGAFVLTYKYSDKVFHAQIQPVFDERCNCWLYTLDKGVTRFYDLLQLIEFYQLNAGCLPTRLTHYVQNGVPAMLPLPVPLTQFDDGDGTPPSAELGRRFNSANNTCIGTHVEHKHKSI</sequence>
<accession>A0AAJ7IV13</accession>
<dbReference type="InterPro" id="IPR000159">
    <property type="entry name" value="RA_dom"/>
</dbReference>